<sequence>MIAALVVAMMSVIGGCLSPPVQAPVSVPFRAPACRYCAGHRGLEYVTSPGTPVTAVAAGTVTFAGRVAGTGYVVVRQPDGLAATYGFVTALVVHEGQWVQSGQIVAHSTGRLYFGWRRGAMAVDPTPSLAQWRAAARLVPRDGTARRPVATHLLCPASVATGRSAR</sequence>
<dbReference type="InterPro" id="IPR016047">
    <property type="entry name" value="M23ase_b-sheet_dom"/>
</dbReference>
<protein>
    <submittedName>
        <fullName evidence="2">Unannotated protein</fullName>
    </submittedName>
</protein>
<dbReference type="PANTHER" id="PTHR21666:SF270">
    <property type="entry name" value="MUREIN HYDROLASE ACTIVATOR ENVC"/>
    <property type="match status" value="1"/>
</dbReference>
<dbReference type="InterPro" id="IPR050570">
    <property type="entry name" value="Cell_wall_metabolism_enzyme"/>
</dbReference>
<dbReference type="AlphaFoldDB" id="A0A6J6A3M2"/>
<dbReference type="InterPro" id="IPR011055">
    <property type="entry name" value="Dup_hybrid_motif"/>
</dbReference>
<dbReference type="GO" id="GO:0004222">
    <property type="term" value="F:metalloendopeptidase activity"/>
    <property type="evidence" value="ECO:0007669"/>
    <property type="project" value="TreeGrafter"/>
</dbReference>
<dbReference type="CDD" id="cd12797">
    <property type="entry name" value="M23_peptidase"/>
    <property type="match status" value="1"/>
</dbReference>
<dbReference type="EMBL" id="CAFAAV010000058">
    <property type="protein sequence ID" value="CAB4814663.1"/>
    <property type="molecule type" value="Genomic_DNA"/>
</dbReference>
<dbReference type="PANTHER" id="PTHR21666">
    <property type="entry name" value="PEPTIDASE-RELATED"/>
    <property type="match status" value="1"/>
</dbReference>
<evidence type="ECO:0000313" key="2">
    <source>
        <dbReference type="EMBL" id="CAB4362596.1"/>
    </source>
</evidence>
<evidence type="ECO:0000313" key="6">
    <source>
        <dbReference type="EMBL" id="CAB5002281.1"/>
    </source>
</evidence>
<dbReference type="EMBL" id="CAFBMT010000001">
    <property type="protein sequence ID" value="CAB4910553.1"/>
    <property type="molecule type" value="Genomic_DNA"/>
</dbReference>
<evidence type="ECO:0000313" key="4">
    <source>
        <dbReference type="EMBL" id="CAB4814663.1"/>
    </source>
</evidence>
<evidence type="ECO:0000313" key="5">
    <source>
        <dbReference type="EMBL" id="CAB4910553.1"/>
    </source>
</evidence>
<proteinExistence type="predicted"/>
<dbReference type="EMBL" id="CAEZYF010000002">
    <property type="protein sequence ID" value="CAB4706457.1"/>
    <property type="molecule type" value="Genomic_DNA"/>
</dbReference>
<dbReference type="SUPFAM" id="SSF51261">
    <property type="entry name" value="Duplicated hybrid motif"/>
    <property type="match status" value="1"/>
</dbReference>
<dbReference type="Pfam" id="PF01551">
    <property type="entry name" value="Peptidase_M23"/>
    <property type="match status" value="1"/>
</dbReference>
<dbReference type="EMBL" id="CAFBOL010000072">
    <property type="protein sequence ID" value="CAB5002281.1"/>
    <property type="molecule type" value="Genomic_DNA"/>
</dbReference>
<accession>A0A6J6A3M2</accession>
<evidence type="ECO:0000313" key="3">
    <source>
        <dbReference type="EMBL" id="CAB4706457.1"/>
    </source>
</evidence>
<reference evidence="2" key="1">
    <citation type="submission" date="2020-05" db="EMBL/GenBank/DDBJ databases">
        <authorList>
            <person name="Chiriac C."/>
            <person name="Salcher M."/>
            <person name="Ghai R."/>
            <person name="Kavagutti S V."/>
        </authorList>
    </citation>
    <scope>NUCLEOTIDE SEQUENCE</scope>
</reference>
<evidence type="ECO:0000259" key="1">
    <source>
        <dbReference type="Pfam" id="PF01551"/>
    </source>
</evidence>
<organism evidence="2">
    <name type="scientific">freshwater metagenome</name>
    <dbReference type="NCBI Taxonomy" id="449393"/>
    <lineage>
        <taxon>unclassified sequences</taxon>
        <taxon>metagenomes</taxon>
        <taxon>ecological metagenomes</taxon>
    </lineage>
</organism>
<gene>
    <name evidence="3" type="ORF">UFOPK2656_00377</name>
    <name evidence="4" type="ORF">UFOPK3099_00975</name>
    <name evidence="5" type="ORF">UFOPK3651_00145</name>
    <name evidence="6" type="ORF">UFOPK3931_02235</name>
    <name evidence="2" type="ORF">UFOPK4189_00374</name>
</gene>
<dbReference type="EMBL" id="CAESGF010000002">
    <property type="protein sequence ID" value="CAB4362596.1"/>
    <property type="molecule type" value="Genomic_DNA"/>
</dbReference>
<dbReference type="Gene3D" id="2.70.70.10">
    <property type="entry name" value="Glucose Permease (Domain IIA)"/>
    <property type="match status" value="1"/>
</dbReference>
<feature type="domain" description="M23ase beta-sheet core" evidence="1">
    <location>
        <begin position="39"/>
        <end position="125"/>
    </location>
</feature>
<name>A0A6J6A3M2_9ZZZZ</name>